<proteinExistence type="predicted"/>
<protein>
    <submittedName>
        <fullName evidence="1">Uncharacterized protein</fullName>
    </submittedName>
</protein>
<accession>A0A0B6Y7X6</accession>
<evidence type="ECO:0000313" key="1">
    <source>
        <dbReference type="EMBL" id="CEK52264.1"/>
    </source>
</evidence>
<reference evidence="1" key="1">
    <citation type="submission" date="2014-12" db="EMBL/GenBank/DDBJ databases">
        <title>Insight into the proteome of Arion vulgaris.</title>
        <authorList>
            <person name="Aradska J."/>
            <person name="Bulat T."/>
            <person name="Smidak R."/>
            <person name="Sarate P."/>
            <person name="Gangsoo J."/>
            <person name="Sialana F."/>
            <person name="Bilban M."/>
            <person name="Lubec G."/>
        </authorList>
    </citation>
    <scope>NUCLEOTIDE SEQUENCE</scope>
    <source>
        <tissue evidence="1">Skin</tissue>
    </source>
</reference>
<gene>
    <name evidence="1" type="primary">ORF16102</name>
</gene>
<organism evidence="1">
    <name type="scientific">Arion vulgaris</name>
    <dbReference type="NCBI Taxonomy" id="1028688"/>
    <lineage>
        <taxon>Eukaryota</taxon>
        <taxon>Metazoa</taxon>
        <taxon>Spiralia</taxon>
        <taxon>Lophotrochozoa</taxon>
        <taxon>Mollusca</taxon>
        <taxon>Gastropoda</taxon>
        <taxon>Heterobranchia</taxon>
        <taxon>Euthyneura</taxon>
        <taxon>Panpulmonata</taxon>
        <taxon>Eupulmonata</taxon>
        <taxon>Stylommatophora</taxon>
        <taxon>Helicina</taxon>
        <taxon>Arionoidea</taxon>
        <taxon>Arionidae</taxon>
        <taxon>Arion</taxon>
    </lineage>
</organism>
<name>A0A0B6Y7X6_9EUPU</name>
<dbReference type="AlphaFoldDB" id="A0A0B6Y7X6"/>
<dbReference type="EMBL" id="HACG01005399">
    <property type="protein sequence ID" value="CEK52264.1"/>
    <property type="molecule type" value="Transcribed_RNA"/>
</dbReference>
<sequence>MIVYFMIVYFKIVVWRFQDLSGRREEMINMMKINEEWHSCQMFSSAQSLSDIQMTSLACKCQ</sequence>